<protein>
    <recommendedName>
        <fullName evidence="3 7">Ribonuclease</fullName>
        <ecNumber evidence="7">3.1.27.-</ecNumber>
    </recommendedName>
</protein>
<accession>A0ABS5SEU9</accession>
<keyword evidence="7" id="KW-0255">Endonuclease</keyword>
<evidence type="ECO:0000256" key="5">
    <source>
        <dbReference type="ARBA" id="ARBA00022722"/>
    </source>
</evidence>
<evidence type="ECO:0000313" key="9">
    <source>
        <dbReference type="Proteomes" id="UP000756860"/>
    </source>
</evidence>
<evidence type="ECO:0000256" key="3">
    <source>
        <dbReference type="ARBA" id="ARBA00022214"/>
    </source>
</evidence>
<dbReference type="RefSeq" id="WP_214175904.1">
    <property type="nucleotide sequence ID" value="NZ_JAHCVK010000006.1"/>
</dbReference>
<keyword evidence="6 7" id="KW-0378">Hydrolase</keyword>
<dbReference type="Proteomes" id="UP000756860">
    <property type="component" value="Unassembled WGS sequence"/>
</dbReference>
<evidence type="ECO:0000256" key="4">
    <source>
        <dbReference type="ARBA" id="ARBA00022525"/>
    </source>
</evidence>
<name>A0ABS5SEU9_9BACT</name>
<keyword evidence="7" id="KW-0732">Signal</keyword>
<dbReference type="InterPro" id="IPR000026">
    <property type="entry name" value="N1-like"/>
</dbReference>
<evidence type="ECO:0000256" key="1">
    <source>
        <dbReference type="ARBA" id="ARBA00004613"/>
    </source>
</evidence>
<dbReference type="InterPro" id="IPR016191">
    <property type="entry name" value="Ribonuclease/ribotoxin"/>
</dbReference>
<sequence>MGMCIRGIVLCAAVLLLGAGQVVAARCEDTVREFNRQLRSKINEQELVTVLRSLNASRNRQLPLAFITKRQARASGWRPGSDLWSVPSLRGKSIGGDRFGNRERRLPDGRGEWREADLDYHGGHRGAKRLLYADGGLRMVTVDHYRSFREVPACE</sequence>
<keyword evidence="5 7" id="KW-0540">Nuclease</keyword>
<dbReference type="PIRSF" id="PIRSF001013">
    <property type="entry name" value="Barnase"/>
    <property type="match status" value="1"/>
</dbReference>
<comment type="caution">
    <text evidence="8">The sequence shown here is derived from an EMBL/GenBank/DDBJ whole genome shotgun (WGS) entry which is preliminary data.</text>
</comment>
<evidence type="ECO:0000256" key="2">
    <source>
        <dbReference type="ARBA" id="ARBA00009006"/>
    </source>
</evidence>
<reference evidence="8 9" key="1">
    <citation type="submission" date="2021-05" db="EMBL/GenBank/DDBJ databases">
        <title>The draft genome of Geobacter luticola JCM 17780.</title>
        <authorList>
            <person name="Xu Z."/>
            <person name="Masuda Y."/>
            <person name="Itoh H."/>
            <person name="Senoo K."/>
        </authorList>
    </citation>
    <scope>NUCLEOTIDE SEQUENCE [LARGE SCALE GENOMIC DNA]</scope>
    <source>
        <strain evidence="8 9">JCM 17780</strain>
    </source>
</reference>
<dbReference type="EC" id="3.1.27.-" evidence="7"/>
<dbReference type="EMBL" id="JAHCVK010000006">
    <property type="protein sequence ID" value="MBT0653895.1"/>
    <property type="molecule type" value="Genomic_DNA"/>
</dbReference>
<organism evidence="8 9">
    <name type="scientific">Geomobilimonas luticola</name>
    <dbReference type="NCBI Taxonomy" id="1114878"/>
    <lineage>
        <taxon>Bacteria</taxon>
        <taxon>Pseudomonadati</taxon>
        <taxon>Thermodesulfobacteriota</taxon>
        <taxon>Desulfuromonadia</taxon>
        <taxon>Geobacterales</taxon>
        <taxon>Geobacteraceae</taxon>
        <taxon>Geomobilimonas</taxon>
    </lineage>
</organism>
<evidence type="ECO:0000256" key="6">
    <source>
        <dbReference type="ARBA" id="ARBA00022801"/>
    </source>
</evidence>
<evidence type="ECO:0000256" key="7">
    <source>
        <dbReference type="PIRNR" id="PIRNR001013"/>
    </source>
</evidence>
<dbReference type="Pfam" id="PF00545">
    <property type="entry name" value="Ribonuclease"/>
    <property type="match status" value="1"/>
</dbReference>
<dbReference type="SUPFAM" id="SSF53933">
    <property type="entry name" value="Microbial ribonucleases"/>
    <property type="match status" value="1"/>
</dbReference>
<comment type="similarity">
    <text evidence="2 7">Belongs to the ribonuclease N1/T1 family.</text>
</comment>
<proteinExistence type="inferred from homology"/>
<comment type="subcellular location">
    <subcellularLocation>
        <location evidence="1 7">Secreted</location>
    </subcellularLocation>
</comment>
<keyword evidence="4 7" id="KW-0964">Secreted</keyword>
<dbReference type="InterPro" id="IPR001887">
    <property type="entry name" value="Barnase"/>
</dbReference>
<evidence type="ECO:0000313" key="8">
    <source>
        <dbReference type="EMBL" id="MBT0653895.1"/>
    </source>
</evidence>
<dbReference type="Gene3D" id="3.10.450.30">
    <property type="entry name" value="Microbial ribonucleases"/>
    <property type="match status" value="1"/>
</dbReference>
<keyword evidence="9" id="KW-1185">Reference proteome</keyword>
<feature type="signal peptide" evidence="7">
    <location>
        <begin position="1"/>
        <end position="24"/>
    </location>
</feature>
<gene>
    <name evidence="8" type="ORF">KI810_12570</name>
</gene>
<feature type="chain" id="PRO_5045016510" description="Ribonuclease" evidence="7">
    <location>
        <begin position="25"/>
        <end position="155"/>
    </location>
</feature>